<dbReference type="InterPro" id="IPR000572">
    <property type="entry name" value="OxRdtase_Mopterin-bd_dom"/>
</dbReference>
<dbReference type="Gene3D" id="3.90.420.10">
    <property type="entry name" value="Oxidoreductase, molybdopterin-binding domain"/>
    <property type="match status" value="1"/>
</dbReference>
<dbReference type="EMBL" id="CP025084">
    <property type="protein sequence ID" value="AUH06264.1"/>
    <property type="molecule type" value="Genomic_DNA"/>
</dbReference>
<sequence length="264" mass="29813">MTELEKNRSNDHPAAPRIQLQLEPAQQKQLHCLQRRLLLRSGLTLGALTLLSGCNMQDGDQVDKVLWAMSRWNDRVQGWLFGGRRLAQTYAADQITHPFPFNAFYPEDNVPEIDLSSYRLDVSGRVADKQPWTLEKLRALPQQSQITRLICIEGWSAIGQWSGVPLSTFLQRIGADLHAAFVGFRCADRYYSSIDMATALHPQTTLALDFSGKTLPDSYGFPLRLRLPTKLGFKNAKHIVAISVSNTYPGGYWEDQGYNWFSGL</sequence>
<dbReference type="KEGG" id="serq:CWC46_20395"/>
<dbReference type="KEGG" id="sera:Ser39006_020390"/>
<evidence type="ECO:0000313" key="5">
    <source>
        <dbReference type="Proteomes" id="UP000233778"/>
    </source>
</evidence>
<dbReference type="OrthoDB" id="9795587at2"/>
<dbReference type="Proteomes" id="UP000017700">
    <property type="component" value="Chromosome"/>
</dbReference>
<evidence type="ECO:0000259" key="1">
    <source>
        <dbReference type="Pfam" id="PF00174"/>
    </source>
</evidence>
<name>A0A2I5TBM9_SERS3</name>
<dbReference type="PANTHER" id="PTHR43032">
    <property type="entry name" value="PROTEIN-METHIONINE-SULFOXIDE REDUCTASE"/>
    <property type="match status" value="1"/>
</dbReference>
<evidence type="ECO:0000313" key="2">
    <source>
        <dbReference type="EMBL" id="AUH01942.1"/>
    </source>
</evidence>
<reference evidence="3" key="2">
    <citation type="submission" date="2013-09" db="EMBL/GenBank/DDBJ databases">
        <authorList>
            <person name="Wang G."/>
            <person name="Yang Y."/>
            <person name="Su Y."/>
        </authorList>
    </citation>
    <scope>NUCLEOTIDE SEQUENCE</scope>
    <source>
        <strain evidence="3">ATCC 39006</strain>
    </source>
</reference>
<organism evidence="3 4">
    <name type="scientific">Serratia sp. (strain ATCC 39006)</name>
    <name type="common">Prodigiosinella confusarubida</name>
    <dbReference type="NCBI Taxonomy" id="104623"/>
    <lineage>
        <taxon>Bacteria</taxon>
        <taxon>Pseudomonadati</taxon>
        <taxon>Pseudomonadota</taxon>
        <taxon>Gammaproteobacteria</taxon>
        <taxon>Enterobacterales</taxon>
        <taxon>Pectobacteriaceae</taxon>
        <taxon>Prodigiosinella</taxon>
    </lineage>
</organism>
<accession>A0A2I5TBM9</accession>
<dbReference type="InterPro" id="IPR036374">
    <property type="entry name" value="OxRdtase_Mopterin-bd_sf"/>
</dbReference>
<dbReference type="PANTHER" id="PTHR43032:SF2">
    <property type="entry name" value="BLL0505 PROTEIN"/>
    <property type="match status" value="1"/>
</dbReference>
<dbReference type="EMBL" id="CP025085">
    <property type="protein sequence ID" value="AUH01942.1"/>
    <property type="molecule type" value="Genomic_DNA"/>
</dbReference>
<proteinExistence type="predicted"/>
<evidence type="ECO:0000313" key="4">
    <source>
        <dbReference type="Proteomes" id="UP000017700"/>
    </source>
</evidence>
<dbReference type="AlphaFoldDB" id="A0A2I5TBM9"/>
<feature type="domain" description="Oxidoreductase molybdopterin-binding" evidence="1">
    <location>
        <begin position="109"/>
        <end position="253"/>
    </location>
</feature>
<dbReference type="RefSeq" id="WP_021014698.1">
    <property type="nucleotide sequence ID" value="NZ_CP025084.1"/>
</dbReference>
<reference evidence="3 4" key="1">
    <citation type="journal article" date="2013" name="Genome Announc.">
        <title>Draft genome sequence of Serratia sp. strain ATCC 39006, a model bacterium for analysis of the biosynthesis and regulation of prodigiosin, a carbapenem, and gas vesicles.</title>
        <authorList>
            <person name="Fineran P.C."/>
            <person name="Iglesias Cans M.C."/>
            <person name="Ramsay J.P."/>
            <person name="Wilf N.M."/>
            <person name="Cossyleon D."/>
            <person name="McNeil M.B."/>
            <person name="Williamson N.R."/>
            <person name="Monson R.E."/>
            <person name="Becher S.A."/>
            <person name="Stanton J.A."/>
            <person name="Brugger K."/>
            <person name="Brown S.D."/>
            <person name="Salmond G.P."/>
        </authorList>
    </citation>
    <scope>NUCLEOTIDE SEQUENCE [LARGE SCALE GENOMIC DNA]</scope>
    <source>
        <strain evidence="3">ATCC 39006</strain>
        <strain evidence="4">ATCC 39006 / SC 11482</strain>
    </source>
</reference>
<gene>
    <name evidence="2" type="ORF">CWC46_20395</name>
    <name evidence="3" type="ORF">Ser39006_020390</name>
</gene>
<reference evidence="3" key="4">
    <citation type="submission" date="2017-11" db="EMBL/GenBank/DDBJ databases">
        <title>Complete genome sequence of Serratia sp. ATCC 39006.</title>
        <authorList>
            <person name="Hampton H.G."/>
            <person name="Jackson S.A."/>
            <person name="Jauregui R."/>
            <person name="Poulter G.T.M."/>
            <person name="Salmond G.P.C."/>
            <person name="Fineran P.C."/>
        </authorList>
    </citation>
    <scope>NUCLEOTIDE SEQUENCE</scope>
    <source>
        <strain evidence="3">ATCC 39006</strain>
    </source>
</reference>
<dbReference type="Pfam" id="PF00174">
    <property type="entry name" value="Oxidored_molyb"/>
    <property type="match status" value="1"/>
</dbReference>
<dbReference type="STRING" id="104623.Ser39006_01428"/>
<reference evidence="2 5" key="3">
    <citation type="submission" date="2017-11" db="EMBL/GenBank/DDBJ databases">
        <title>Complete genome sequence of Serratia sp. ATCC 39006 LacA.</title>
        <authorList>
            <person name="Hampton H.G."/>
            <person name="Jackson S.A."/>
            <person name="Jauregui R."/>
            <person name="Poulter G.T.M."/>
            <person name="Salmond G.P.C."/>
            <person name="Fineran P.C."/>
        </authorList>
    </citation>
    <scope>NUCLEOTIDE SEQUENCE [LARGE SCALE GENOMIC DNA]</scope>
    <source>
        <strain evidence="2 5">ATCC 39006</strain>
    </source>
</reference>
<protein>
    <submittedName>
        <fullName evidence="3">Molybdopterin-binding protein</fullName>
    </submittedName>
</protein>
<dbReference type="Proteomes" id="UP000233778">
    <property type="component" value="Chromosome"/>
</dbReference>
<evidence type="ECO:0000313" key="3">
    <source>
        <dbReference type="EMBL" id="AUH06264.1"/>
    </source>
</evidence>
<keyword evidence="4" id="KW-1185">Reference proteome</keyword>
<dbReference type="SUPFAM" id="SSF56524">
    <property type="entry name" value="Oxidoreductase molybdopterin-binding domain"/>
    <property type="match status" value="1"/>
</dbReference>